<dbReference type="GO" id="GO:0051213">
    <property type="term" value="F:dioxygenase activity"/>
    <property type="evidence" value="ECO:0007669"/>
    <property type="project" value="UniProtKB-KW"/>
</dbReference>
<sequence>MNIYRMDWTDSRVITAFDSKAAMITPILRNTAGCHVAFLKLNAGGNVGLHPAVGEQLFFVLEGEGWVEGGDGKRVMIKSGEAAFWSSGENHQSGSDHGLTALVIEGEDLVVRMSLTADEAE</sequence>
<dbReference type="AlphaFoldDB" id="A0AAP5H6E5"/>
<gene>
    <name evidence="2" type="ORF">J2W91_005194</name>
</gene>
<proteinExistence type="predicted"/>
<dbReference type="Proteomes" id="UP001254832">
    <property type="component" value="Unassembled WGS sequence"/>
</dbReference>
<dbReference type="InterPro" id="IPR013096">
    <property type="entry name" value="Cupin_2"/>
</dbReference>
<reference evidence="2" key="1">
    <citation type="submission" date="2023-07" db="EMBL/GenBank/DDBJ databases">
        <title>Sorghum-associated microbial communities from plants grown in Nebraska, USA.</title>
        <authorList>
            <person name="Schachtman D."/>
        </authorList>
    </citation>
    <scope>NUCLEOTIDE SEQUENCE</scope>
    <source>
        <strain evidence="2">BE80</strain>
    </source>
</reference>
<dbReference type="InterPro" id="IPR011051">
    <property type="entry name" value="RmlC_Cupin_sf"/>
</dbReference>
<dbReference type="Pfam" id="PF07883">
    <property type="entry name" value="Cupin_2"/>
    <property type="match status" value="1"/>
</dbReference>
<evidence type="ECO:0000313" key="2">
    <source>
        <dbReference type="EMBL" id="MDR6726672.1"/>
    </source>
</evidence>
<dbReference type="EMBL" id="JAVDTR010000019">
    <property type="protein sequence ID" value="MDR6726672.1"/>
    <property type="molecule type" value="Genomic_DNA"/>
</dbReference>
<keyword evidence="2" id="KW-0560">Oxidoreductase</keyword>
<feature type="domain" description="Cupin type-2" evidence="1">
    <location>
        <begin position="40"/>
        <end position="94"/>
    </location>
</feature>
<organism evidence="2 3">
    <name type="scientific">Paenibacillus amylolyticus</name>
    <dbReference type="NCBI Taxonomy" id="1451"/>
    <lineage>
        <taxon>Bacteria</taxon>
        <taxon>Bacillati</taxon>
        <taxon>Bacillota</taxon>
        <taxon>Bacilli</taxon>
        <taxon>Bacillales</taxon>
        <taxon>Paenibacillaceae</taxon>
        <taxon>Paenibacillus</taxon>
    </lineage>
</organism>
<dbReference type="Gene3D" id="2.60.120.10">
    <property type="entry name" value="Jelly Rolls"/>
    <property type="match status" value="1"/>
</dbReference>
<comment type="caution">
    <text evidence="2">The sequence shown here is derived from an EMBL/GenBank/DDBJ whole genome shotgun (WGS) entry which is preliminary data.</text>
</comment>
<dbReference type="SUPFAM" id="SSF51182">
    <property type="entry name" value="RmlC-like cupins"/>
    <property type="match status" value="1"/>
</dbReference>
<dbReference type="InterPro" id="IPR014710">
    <property type="entry name" value="RmlC-like_jellyroll"/>
</dbReference>
<dbReference type="CDD" id="cd02208">
    <property type="entry name" value="cupin_RmlC-like"/>
    <property type="match status" value="1"/>
</dbReference>
<evidence type="ECO:0000259" key="1">
    <source>
        <dbReference type="Pfam" id="PF07883"/>
    </source>
</evidence>
<name>A0AAP5H6E5_PAEAM</name>
<dbReference type="RefSeq" id="WP_235540659.1">
    <property type="nucleotide sequence ID" value="NZ_JAVDTR010000019.1"/>
</dbReference>
<accession>A0AAP5H6E5</accession>
<protein>
    <submittedName>
        <fullName evidence="2">Quercetin dioxygenase-like cupin family protein</fullName>
    </submittedName>
</protein>
<keyword evidence="2" id="KW-0223">Dioxygenase</keyword>
<evidence type="ECO:0000313" key="3">
    <source>
        <dbReference type="Proteomes" id="UP001254832"/>
    </source>
</evidence>